<sequence length="393" mass="44028">MALSPRYTRVGAEESRDDLALVRHGSGKFSAQTTQRSFTTEDLPSAKSFVNVSDAAEETKKRSGSDIFESSRMAIIKGIQGVGLDRVVDSVQKAFTPDDSERVLRAEWLVVETEEEQLQQLQEVVHKLQKAFKFSNRLRTLVKLANSTLAKCDELVERSQAHLEQCNLMFAQCATEIATLTDYLSKLREAVIPPLQTKDHNEEKKNARRAEWALARMTQCSQSMVSEMRESLDELDDLTTECTKLMVQTTSGLSVPISLAGKSLFLSGIAALTPSSIMLTRQSQQLHGLSSLVVNLKSCLEIMNQKREEMAVAFAAVEGLDLDIKQATDFCQDAIELESSIYENSWGFIEDISVKLMTLNQSVQLFQASPSIWHFCKSEDAMYQYLLAEEEEN</sequence>
<gene>
    <name evidence="1" type="ORF">AM587_10016601</name>
</gene>
<comment type="caution">
    <text evidence="1">The sequence shown here is derived from an EMBL/GenBank/DDBJ whole genome shotgun (WGS) entry which is preliminary data.</text>
</comment>
<accession>A0A0W8CVQ6</accession>
<dbReference type="OrthoDB" id="113413at2759"/>
<dbReference type="EMBL" id="LNFO01001893">
    <property type="protein sequence ID" value="KUF88159.1"/>
    <property type="molecule type" value="Genomic_DNA"/>
</dbReference>
<dbReference type="AlphaFoldDB" id="A0A0W8CVQ6"/>
<evidence type="ECO:0000313" key="1">
    <source>
        <dbReference type="EMBL" id="KUF88159.1"/>
    </source>
</evidence>
<proteinExistence type="predicted"/>
<organism evidence="1 2">
    <name type="scientific">Phytophthora nicotianae</name>
    <name type="common">Potato buckeye rot agent</name>
    <name type="synonym">Phytophthora parasitica</name>
    <dbReference type="NCBI Taxonomy" id="4792"/>
    <lineage>
        <taxon>Eukaryota</taxon>
        <taxon>Sar</taxon>
        <taxon>Stramenopiles</taxon>
        <taxon>Oomycota</taxon>
        <taxon>Peronosporomycetes</taxon>
        <taxon>Peronosporales</taxon>
        <taxon>Peronosporaceae</taxon>
        <taxon>Phytophthora</taxon>
    </lineage>
</organism>
<dbReference type="Proteomes" id="UP000052943">
    <property type="component" value="Unassembled WGS sequence"/>
</dbReference>
<name>A0A0W8CVQ6_PHYNI</name>
<protein>
    <submittedName>
        <fullName evidence="1">Uncharacterized protein</fullName>
    </submittedName>
</protein>
<reference evidence="1 2" key="1">
    <citation type="submission" date="2015-11" db="EMBL/GenBank/DDBJ databases">
        <title>Genomes and virulence difference between two physiological races of Phytophthora nicotianae.</title>
        <authorList>
            <person name="Liu H."/>
            <person name="Ma X."/>
            <person name="Yu H."/>
            <person name="Fang D."/>
            <person name="Li Y."/>
            <person name="Wang X."/>
            <person name="Wang W."/>
            <person name="Dong Y."/>
            <person name="Xiao B."/>
        </authorList>
    </citation>
    <scope>NUCLEOTIDE SEQUENCE [LARGE SCALE GENOMIC DNA]</scope>
    <source>
        <strain evidence="2">race 0</strain>
    </source>
</reference>
<evidence type="ECO:0000313" key="2">
    <source>
        <dbReference type="Proteomes" id="UP000052943"/>
    </source>
</evidence>